<evidence type="ECO:0000313" key="1">
    <source>
        <dbReference type="EMBL" id="PYD75538.1"/>
    </source>
</evidence>
<gene>
    <name evidence="1" type="ORF">CFR71_09105</name>
</gene>
<dbReference type="AlphaFoldDB" id="A0A318QDU0"/>
<reference evidence="1 2" key="1">
    <citation type="submission" date="2017-07" db="EMBL/GenBank/DDBJ databases">
        <title>A draft genome sequence of Komagataeibacter sp. T5K1.</title>
        <authorList>
            <person name="Skraban J."/>
            <person name="Cleenwerck I."/>
            <person name="Vandamme P."/>
            <person name="Trcek J."/>
        </authorList>
    </citation>
    <scope>NUCLEOTIDE SEQUENCE [LARGE SCALE GENOMIC DNA]</scope>
    <source>
        <strain evidence="1 2">T5K1</strain>
    </source>
</reference>
<protein>
    <recommendedName>
        <fullName evidence="3">DUF2946 domain-containing protein</fullName>
    </recommendedName>
</protein>
<accession>A0A318QDU0</accession>
<organism evidence="1 2">
    <name type="scientific">Novacetimonas pomaceti</name>
    <dbReference type="NCBI Taxonomy" id="2021998"/>
    <lineage>
        <taxon>Bacteria</taxon>
        <taxon>Pseudomonadati</taxon>
        <taxon>Pseudomonadota</taxon>
        <taxon>Alphaproteobacteria</taxon>
        <taxon>Acetobacterales</taxon>
        <taxon>Acetobacteraceae</taxon>
        <taxon>Novacetimonas</taxon>
    </lineage>
</organism>
<dbReference type="Proteomes" id="UP000247609">
    <property type="component" value="Unassembled WGS sequence"/>
</dbReference>
<sequence length="146" mass="15410">MKDRETDVSRTGRRKWGRVLACLMFQVGMLLLIAMPSHAMPIMPHSPAMDTATAMAPMDMAGMPDLHAHASRCHHDSPCGGGAASHHGDEHCCLQGANCVVSWAVAPSFPILSARYAMTMVFGITDIAGGGGTTFAPALPPPRKTA</sequence>
<proteinExistence type="predicted"/>
<evidence type="ECO:0008006" key="3">
    <source>
        <dbReference type="Google" id="ProtNLM"/>
    </source>
</evidence>
<comment type="caution">
    <text evidence="1">The sequence shown here is derived from an EMBL/GenBank/DDBJ whole genome shotgun (WGS) entry which is preliminary data.</text>
</comment>
<evidence type="ECO:0000313" key="2">
    <source>
        <dbReference type="Proteomes" id="UP000247609"/>
    </source>
</evidence>
<dbReference type="EMBL" id="NOXG01000008">
    <property type="protein sequence ID" value="PYD75538.1"/>
    <property type="molecule type" value="Genomic_DNA"/>
</dbReference>
<name>A0A318QDU0_9PROT</name>